<keyword evidence="6" id="KW-0325">Glycoprotein</keyword>
<evidence type="ECO:0000256" key="4">
    <source>
        <dbReference type="ARBA" id="ARBA00022989"/>
    </source>
</evidence>
<dbReference type="GO" id="GO:0045944">
    <property type="term" value="P:positive regulation of transcription by RNA polymerase II"/>
    <property type="evidence" value="ECO:0007669"/>
    <property type="project" value="Ensembl"/>
</dbReference>
<evidence type="ECO:0000256" key="5">
    <source>
        <dbReference type="ARBA" id="ARBA00023136"/>
    </source>
</evidence>
<dbReference type="AlphaFoldDB" id="A0A663DVR3"/>
<evidence type="ECO:0000256" key="8">
    <source>
        <dbReference type="ARBA" id="ARBA00024176"/>
    </source>
</evidence>
<evidence type="ECO:0000256" key="7">
    <source>
        <dbReference type="ARBA" id="ARBA00023228"/>
    </source>
</evidence>
<dbReference type="GO" id="GO:0050821">
    <property type="term" value="P:protein stabilization"/>
    <property type="evidence" value="ECO:0007669"/>
    <property type="project" value="Ensembl"/>
</dbReference>
<accession>A0A663DVR3</accession>
<dbReference type="GO" id="GO:0005634">
    <property type="term" value="C:nucleus"/>
    <property type="evidence" value="ECO:0007669"/>
    <property type="project" value="Ensembl"/>
</dbReference>
<dbReference type="GO" id="GO:0061462">
    <property type="term" value="P:protein localization to lysosome"/>
    <property type="evidence" value="ECO:0007669"/>
    <property type="project" value="Ensembl"/>
</dbReference>
<dbReference type="GO" id="GO:0005829">
    <property type="term" value="C:cytosol"/>
    <property type="evidence" value="ECO:0007669"/>
    <property type="project" value="Ensembl"/>
</dbReference>
<dbReference type="Proteomes" id="UP000472275">
    <property type="component" value="Chromosome 9"/>
</dbReference>
<name>A0A663DVR3_AQUCH</name>
<dbReference type="InParanoid" id="A0A663DVR3"/>
<evidence type="ECO:0000256" key="9">
    <source>
        <dbReference type="ARBA" id="ARBA00024189"/>
    </source>
</evidence>
<dbReference type="Ensembl" id="ENSACCT00020003965.1">
    <property type="protein sequence ID" value="ENSACCP00020003814.1"/>
    <property type="gene ID" value="ENSACCG00020002603.1"/>
</dbReference>
<evidence type="ECO:0000256" key="2">
    <source>
        <dbReference type="ARBA" id="ARBA00022692"/>
    </source>
</evidence>
<evidence type="ECO:0000256" key="10">
    <source>
        <dbReference type="ARBA" id="ARBA00044960"/>
    </source>
</evidence>
<gene>
    <name evidence="13" type="primary">GLMP</name>
</gene>
<evidence type="ECO:0000256" key="11">
    <source>
        <dbReference type="SAM" id="Phobius"/>
    </source>
</evidence>
<dbReference type="OrthoDB" id="6264340at2759"/>
<organism evidence="13 14">
    <name type="scientific">Aquila chrysaetos chrysaetos</name>
    <dbReference type="NCBI Taxonomy" id="223781"/>
    <lineage>
        <taxon>Eukaryota</taxon>
        <taxon>Metazoa</taxon>
        <taxon>Chordata</taxon>
        <taxon>Craniata</taxon>
        <taxon>Vertebrata</taxon>
        <taxon>Euteleostomi</taxon>
        <taxon>Archelosauria</taxon>
        <taxon>Archosauria</taxon>
        <taxon>Dinosauria</taxon>
        <taxon>Saurischia</taxon>
        <taxon>Theropoda</taxon>
        <taxon>Coelurosauria</taxon>
        <taxon>Aves</taxon>
        <taxon>Neognathae</taxon>
        <taxon>Neoaves</taxon>
        <taxon>Telluraves</taxon>
        <taxon>Accipitrimorphae</taxon>
        <taxon>Accipitriformes</taxon>
        <taxon>Accipitridae</taxon>
        <taxon>Accipitrinae</taxon>
        <taxon>Aquila</taxon>
    </lineage>
</organism>
<feature type="transmembrane region" description="Helical" evidence="11">
    <location>
        <begin position="364"/>
        <end position="390"/>
    </location>
</feature>
<evidence type="ECO:0000313" key="14">
    <source>
        <dbReference type="Proteomes" id="UP000472275"/>
    </source>
</evidence>
<feature type="chain" id="PRO_5025448628" evidence="12">
    <location>
        <begin position="22"/>
        <end position="402"/>
    </location>
</feature>
<evidence type="ECO:0000256" key="3">
    <source>
        <dbReference type="ARBA" id="ARBA00022729"/>
    </source>
</evidence>
<reference evidence="13" key="2">
    <citation type="submission" date="2025-09" db="UniProtKB">
        <authorList>
            <consortium name="Ensembl"/>
        </authorList>
    </citation>
    <scope>IDENTIFICATION</scope>
</reference>
<evidence type="ECO:0000313" key="13">
    <source>
        <dbReference type="Ensembl" id="ENSACCP00020003814.1"/>
    </source>
</evidence>
<protein>
    <submittedName>
        <fullName evidence="13">Glycosylated lysosomal membrane protein</fullName>
    </submittedName>
</protein>
<proteinExistence type="inferred from homology"/>
<evidence type="ECO:0000256" key="6">
    <source>
        <dbReference type="ARBA" id="ARBA00023180"/>
    </source>
</evidence>
<keyword evidence="2 11" id="KW-0812">Transmembrane</keyword>
<sequence>MAPSALVLLLLLLLALAGGRGGTGQGGAGGSRRQVSMQYNPGWNNSSVNLLHVRAVGPSDTLHYIWSSIGAPTVLLVATESRSSTLGINWTQLLSPAPAGAIWIDPPSSVVYSTAVVFTKVFEYSEAKTLEELFYPTYDLSDFSWDSINHTLNHTALTAEFTGIPATDPSGSFSNGSLAFQVTAYEASGRDGPLPSLLHTANSSKVEFVLAGVALRGNSSRFVLEVATVEEIGVVQKLRSARSIDDEYTPTIFEMLSLVAESQNDSSMLSFLQWKATAYGSQTPRREDSIQCQSHGLQAANWTLPVSSIVHAYFGEGVGSTYTISAINISFGGEDGKVYWEKHYLSWSALLGFGQPPKDTFSPLVISIMAVALGTPIVILLVGSSVVLFAQRKRYSEYEPIN</sequence>
<keyword evidence="7" id="KW-0458">Lysosome</keyword>
<dbReference type="GO" id="GO:0005765">
    <property type="term" value="C:lysosomal membrane"/>
    <property type="evidence" value="ECO:0007669"/>
    <property type="project" value="UniProtKB-SubCell"/>
</dbReference>
<comment type="function">
    <text evidence="8">Required to protect lysosomal transporter MFSD1 from lysosomal proteolysis and for MFSD1 lysosomal localization.</text>
</comment>
<evidence type="ECO:0000256" key="1">
    <source>
        <dbReference type="ARBA" id="ARBA00010599"/>
    </source>
</evidence>
<feature type="signal peptide" evidence="12">
    <location>
        <begin position="1"/>
        <end position="21"/>
    </location>
</feature>
<keyword evidence="14" id="KW-1185">Reference proteome</keyword>
<keyword evidence="4 11" id="KW-1133">Transmembrane helix</keyword>
<keyword evidence="3 12" id="KW-0732">Signal</keyword>
<comment type="subcellular location">
    <subcellularLocation>
        <location evidence="9">Lysosome membrane</location>
        <topology evidence="9">Single-pass type I membrane protein</topology>
        <orientation evidence="9">Lumenal side</orientation>
    </subcellularLocation>
</comment>
<dbReference type="GeneTree" id="ENSGT00390000005131"/>
<dbReference type="InterPro" id="IPR029382">
    <property type="entry name" value="NCU-G1"/>
</dbReference>
<reference evidence="13" key="1">
    <citation type="submission" date="2025-08" db="UniProtKB">
        <authorList>
            <consortium name="Ensembl"/>
        </authorList>
    </citation>
    <scope>IDENTIFICATION</scope>
</reference>
<evidence type="ECO:0000256" key="12">
    <source>
        <dbReference type="SAM" id="SignalP"/>
    </source>
</evidence>
<dbReference type="PANTHER" id="PTHR31981:SF1">
    <property type="entry name" value="GLYCOSYLATED LYSOSOMAL MEMBRANE PROTEIN"/>
    <property type="match status" value="1"/>
</dbReference>
<dbReference type="Pfam" id="PF15065">
    <property type="entry name" value="NCU-G1"/>
    <property type="match status" value="1"/>
</dbReference>
<dbReference type="PANTHER" id="PTHR31981">
    <property type="entry name" value="GLYCOSYLATED LYSOSOMAL MEMBRANE PROTEIN"/>
    <property type="match status" value="1"/>
</dbReference>
<comment type="subunit">
    <text evidence="10">Interacts (via lumenal domain) with lysosomal protein MFSD1; the interaction starts while both proteins are still in the endoplasmic reticulum and is required for stabilization of MFSD1 in lysosomes but has no direct effect on its targeting to lysosomes or transporter activity.</text>
</comment>
<comment type="similarity">
    <text evidence="1">Belongs to the GLMP family.</text>
</comment>
<keyword evidence="5 11" id="KW-0472">Membrane</keyword>